<gene>
    <name evidence="1" type="ORF">RHEph04_gp061</name>
</gene>
<proteinExistence type="predicted"/>
<protein>
    <submittedName>
        <fullName evidence="1">Uncharacterized protein</fullName>
    </submittedName>
</protein>
<dbReference type="EMBL" id="JX483876">
    <property type="protein sequence ID" value="AGC35747.1"/>
    <property type="molecule type" value="Genomic_DNA"/>
</dbReference>
<organism evidence="1 2">
    <name type="scientific">Rhizobium phage RHEph04</name>
    <dbReference type="NCBI Taxonomy" id="1220604"/>
    <lineage>
        <taxon>Viruses</taxon>
        <taxon>Duplodnaviria</taxon>
        <taxon>Heunggongvirae</taxon>
        <taxon>Uroviricota</taxon>
        <taxon>Caudoviricetes</taxon>
        <taxon>Kleczkowskavirus</taxon>
        <taxon>Kleczkowskavirus RHEph4</taxon>
    </lineage>
</organism>
<sequence length="47" mass="5177">MTYLVSINYGGNETEVYVTARNEAEAIAQVRATLTGRVARWANVFIG</sequence>
<name>L7TMI1_9CAUD</name>
<evidence type="ECO:0000313" key="1">
    <source>
        <dbReference type="EMBL" id="AGC35747.1"/>
    </source>
</evidence>
<dbReference type="Proteomes" id="UP000011153">
    <property type="component" value="Segment"/>
</dbReference>
<evidence type="ECO:0000313" key="2">
    <source>
        <dbReference type="Proteomes" id="UP000011153"/>
    </source>
</evidence>
<reference evidence="1 2" key="1">
    <citation type="journal article" date="2013" name="Appl. Environ. Microbiol.">
        <title>Narrow Host-Range Bacteriophages that Infect Rhizobium etli associate with Distinct Genomic Types.</title>
        <authorList>
            <person name="Santamaria R.I."/>
            <person name="Bustos P."/>
            <person name="Sepulveda-Robles O."/>
            <person name="Lozano L."/>
            <person name="Rodriguez C."/>
            <person name="Fernandez J.L."/>
            <person name="Juarez S."/>
            <person name="Kameyama L."/>
            <person name="Guarneros G."/>
            <person name="Davila G."/>
            <person name="Gonzalez V."/>
        </authorList>
    </citation>
    <scope>NUCLEOTIDE SEQUENCE [LARGE SCALE GENOMIC DNA]</scope>
</reference>
<keyword evidence="2" id="KW-1185">Reference proteome</keyword>
<accession>L7TMI1</accession>